<feature type="compositionally biased region" description="Polar residues" evidence="1">
    <location>
        <begin position="373"/>
        <end position="399"/>
    </location>
</feature>
<dbReference type="Proteomes" id="UP001286456">
    <property type="component" value="Unassembled WGS sequence"/>
</dbReference>
<feature type="compositionally biased region" description="Polar residues" evidence="1">
    <location>
        <begin position="39"/>
        <end position="60"/>
    </location>
</feature>
<organism evidence="2 3">
    <name type="scientific">Cercophora scortea</name>
    <dbReference type="NCBI Taxonomy" id="314031"/>
    <lineage>
        <taxon>Eukaryota</taxon>
        <taxon>Fungi</taxon>
        <taxon>Dikarya</taxon>
        <taxon>Ascomycota</taxon>
        <taxon>Pezizomycotina</taxon>
        <taxon>Sordariomycetes</taxon>
        <taxon>Sordariomycetidae</taxon>
        <taxon>Sordariales</taxon>
        <taxon>Lasiosphaeriaceae</taxon>
        <taxon>Cercophora</taxon>
    </lineage>
</organism>
<feature type="compositionally biased region" description="Basic residues" evidence="1">
    <location>
        <begin position="416"/>
        <end position="427"/>
    </location>
</feature>
<feature type="compositionally biased region" description="Low complexity" evidence="1">
    <location>
        <begin position="217"/>
        <end position="230"/>
    </location>
</feature>
<feature type="compositionally biased region" description="Polar residues" evidence="1">
    <location>
        <begin position="76"/>
        <end position="99"/>
    </location>
</feature>
<feature type="compositionally biased region" description="Polar residues" evidence="1">
    <location>
        <begin position="305"/>
        <end position="318"/>
    </location>
</feature>
<sequence length="965" mass="102337">MQPARPSPRAPGSFSPLTASASAGADLNMSRPRLRRIETSPSDDSSSLTVVKPRNQNSAHPSSGGPPTLSPSYSSFTSHSNGSASSLQNFSRPSLSTAVSAARSVAGTHSPSDTISRNGPSPLTLPPTSALSGSSSSSTTAFGRGHSRKHSQSAGLFEPTLPSTSTSNLTHIGMGQPSPKLNPSPRREMSASQIAAQAAVMHHQNQQQLALQQAQQLAQQQAQPYQQQQHARQRSQTVPVQGAEYELPQPSMKRGSGPLSPPILSLTEASAPRENAFGSQTYHNGLRGNHSLAAAAAANIAFPRSGQSSPGLPTQAQLPSAMPPPPPPPPPPPKAEKSKVKLFSRPSKISIKESKEKPLPSPGKLAHPFASLQRGNFSTTSLDSTSQSFYSLANSSTATIRPADAPSAEKEGKEKEKKHHFLSRQKQKLKDEFHLPLSSASSNSKPTDPNAPSSLYNFNLPPSPGPNTTSFKSGLDLRHGGRALRDKKKEEKTFDDAASSYNAGGEWPGPSSVNSASGLLASSLYLNEPFDSGKFGLNNMTLDDAWPFLKAKLLVIFEAEDLRLPVEDLNRIVTMHIQYCLARRSPNIIVEDLKELLSTGFSSLDQTLRKTPDDRLIPSLVELWIFTFTGILPYMQAVFLPLDLEFPGHGPLMSADQARGIGSGSIPGTKSPENYGQGSNPSPQPPSQSTPEVRRIVLLAFRDIVILPRYETLKTMFSRLSLEFLPQSLASLALASPTAIPSPGFYNSQSLNQSLLSTSPSAESQASLSLGGPGSFGARPNTAMSLDPSLGSYNSTSTTLLGNDSSGSGNRSRAISNVSFGSDNTNSTRPFTPSSIHALGGGSGSNLGNTAATTNASNNNSGNLHSQNAEDSKQVTEMVGRMLQCMSVLASVGVAGTSDEDSIKNRMVEELNKLLKLNWLGRGRTGRNRRGIVGGRVRRAGTGGSGLGLGMGMSLGDIVREEEER</sequence>
<dbReference type="Pfam" id="PF08539">
    <property type="entry name" value="HbrB"/>
    <property type="match status" value="1"/>
</dbReference>
<feature type="compositionally biased region" description="Low complexity" evidence="1">
    <location>
        <begin position="159"/>
        <end position="170"/>
    </location>
</feature>
<dbReference type="AlphaFoldDB" id="A0AAE0IA94"/>
<dbReference type="InterPro" id="IPR013745">
    <property type="entry name" value="Bit61/PRR5"/>
</dbReference>
<feature type="region of interest" description="Disordered" evidence="1">
    <location>
        <begin position="763"/>
        <end position="874"/>
    </location>
</feature>
<evidence type="ECO:0000256" key="1">
    <source>
        <dbReference type="SAM" id="MobiDB-lite"/>
    </source>
</evidence>
<evidence type="ECO:0000313" key="2">
    <source>
        <dbReference type="EMBL" id="KAK3321429.1"/>
    </source>
</evidence>
<evidence type="ECO:0000313" key="3">
    <source>
        <dbReference type="Proteomes" id="UP001286456"/>
    </source>
</evidence>
<reference evidence="2" key="1">
    <citation type="journal article" date="2023" name="Mol. Phylogenet. Evol.">
        <title>Genome-scale phylogeny and comparative genomics of the fungal order Sordariales.</title>
        <authorList>
            <person name="Hensen N."/>
            <person name="Bonometti L."/>
            <person name="Westerberg I."/>
            <person name="Brannstrom I.O."/>
            <person name="Guillou S."/>
            <person name="Cros-Aarteil S."/>
            <person name="Calhoun S."/>
            <person name="Haridas S."/>
            <person name="Kuo A."/>
            <person name="Mondo S."/>
            <person name="Pangilinan J."/>
            <person name="Riley R."/>
            <person name="LaButti K."/>
            <person name="Andreopoulos B."/>
            <person name="Lipzen A."/>
            <person name="Chen C."/>
            <person name="Yan M."/>
            <person name="Daum C."/>
            <person name="Ng V."/>
            <person name="Clum A."/>
            <person name="Steindorff A."/>
            <person name="Ohm R.A."/>
            <person name="Martin F."/>
            <person name="Silar P."/>
            <person name="Natvig D.O."/>
            <person name="Lalanne C."/>
            <person name="Gautier V."/>
            <person name="Ament-Velasquez S.L."/>
            <person name="Kruys A."/>
            <person name="Hutchinson M.I."/>
            <person name="Powell A.J."/>
            <person name="Barry K."/>
            <person name="Miller A.N."/>
            <person name="Grigoriev I.V."/>
            <person name="Debuchy R."/>
            <person name="Gladieux P."/>
            <person name="Hiltunen Thoren M."/>
            <person name="Johannesson H."/>
        </authorList>
    </citation>
    <scope>NUCLEOTIDE SEQUENCE</scope>
    <source>
        <strain evidence="2">SMH4131-1</strain>
    </source>
</reference>
<keyword evidence="3" id="KW-1185">Reference proteome</keyword>
<feature type="compositionally biased region" description="Polar residues" evidence="1">
    <location>
        <begin position="814"/>
        <end position="835"/>
    </location>
</feature>
<feature type="region of interest" description="Disordered" evidence="1">
    <location>
        <begin position="217"/>
        <end position="286"/>
    </location>
</feature>
<feature type="region of interest" description="Disordered" evidence="1">
    <location>
        <begin position="303"/>
        <end position="476"/>
    </location>
</feature>
<feature type="compositionally biased region" description="Low complexity" evidence="1">
    <location>
        <begin position="794"/>
        <end position="813"/>
    </location>
</feature>
<reference evidence="2" key="2">
    <citation type="submission" date="2023-06" db="EMBL/GenBank/DDBJ databases">
        <authorList>
            <consortium name="Lawrence Berkeley National Laboratory"/>
            <person name="Haridas S."/>
            <person name="Hensen N."/>
            <person name="Bonometti L."/>
            <person name="Westerberg I."/>
            <person name="Brannstrom I.O."/>
            <person name="Guillou S."/>
            <person name="Cros-Aarteil S."/>
            <person name="Calhoun S."/>
            <person name="Kuo A."/>
            <person name="Mondo S."/>
            <person name="Pangilinan J."/>
            <person name="Riley R."/>
            <person name="Labutti K."/>
            <person name="Andreopoulos B."/>
            <person name="Lipzen A."/>
            <person name="Chen C."/>
            <person name="Yanf M."/>
            <person name="Daum C."/>
            <person name="Ng V."/>
            <person name="Clum A."/>
            <person name="Steindorff A."/>
            <person name="Ohm R."/>
            <person name="Martin F."/>
            <person name="Silar P."/>
            <person name="Natvig D."/>
            <person name="Lalanne C."/>
            <person name="Gautier V."/>
            <person name="Ament-Velasquez S.L."/>
            <person name="Kruys A."/>
            <person name="Hutchinson M.I."/>
            <person name="Powell A.J."/>
            <person name="Barry K."/>
            <person name="Miller A.N."/>
            <person name="Grigoriev I.V."/>
            <person name="Debuchy R."/>
            <person name="Gladieux P."/>
            <person name="Thoren M.H."/>
            <person name="Johannesson H."/>
        </authorList>
    </citation>
    <scope>NUCLEOTIDE SEQUENCE</scope>
    <source>
        <strain evidence="2">SMH4131-1</strain>
    </source>
</reference>
<accession>A0AAE0IA94</accession>
<feature type="compositionally biased region" description="Low complexity" evidence="1">
    <location>
        <begin position="846"/>
        <end position="864"/>
    </location>
</feature>
<protein>
    <submittedName>
        <fullName evidence="2">HbrB-like-domain-containing protein</fullName>
    </submittedName>
</protein>
<feature type="compositionally biased region" description="Polar residues" evidence="1">
    <location>
        <begin position="107"/>
        <end position="118"/>
    </location>
</feature>
<dbReference type="PANTHER" id="PTHR32428:SF2">
    <property type="entry name" value="TARGET OF RAPAMYCIN COMPLEX 2 SUBUNIT BIT61-RELATED"/>
    <property type="match status" value="1"/>
</dbReference>
<dbReference type="EMBL" id="JAUEPO010000005">
    <property type="protein sequence ID" value="KAK3321429.1"/>
    <property type="molecule type" value="Genomic_DNA"/>
</dbReference>
<name>A0AAE0IA94_9PEZI</name>
<feature type="compositionally biased region" description="Pro residues" evidence="1">
    <location>
        <begin position="321"/>
        <end position="333"/>
    </location>
</feature>
<feature type="region of interest" description="Disordered" evidence="1">
    <location>
        <begin position="1"/>
        <end position="200"/>
    </location>
</feature>
<dbReference type="GO" id="GO:0038203">
    <property type="term" value="P:TORC2 signaling"/>
    <property type="evidence" value="ECO:0007669"/>
    <property type="project" value="TreeGrafter"/>
</dbReference>
<dbReference type="GO" id="GO:0031932">
    <property type="term" value="C:TORC2 complex"/>
    <property type="evidence" value="ECO:0007669"/>
    <property type="project" value="TreeGrafter"/>
</dbReference>
<gene>
    <name evidence="2" type="ORF">B0T19DRAFT_265809</name>
</gene>
<dbReference type="PANTHER" id="PTHR32428">
    <property type="entry name" value="TARGET OF RAPAMYCIN COMPLEX 2 SUBUNIT BIT61-RELATED"/>
    <property type="match status" value="1"/>
</dbReference>
<proteinExistence type="predicted"/>
<feature type="region of interest" description="Disordered" evidence="1">
    <location>
        <begin position="657"/>
        <end position="691"/>
    </location>
</feature>
<comment type="caution">
    <text evidence="2">The sequence shown here is derived from an EMBL/GenBank/DDBJ whole genome shotgun (WGS) entry which is preliminary data.</text>
</comment>
<feature type="compositionally biased region" description="Polar residues" evidence="1">
    <location>
        <begin position="438"/>
        <end position="457"/>
    </location>
</feature>
<feature type="compositionally biased region" description="Low complexity" evidence="1">
    <location>
        <begin position="61"/>
        <end position="75"/>
    </location>
</feature>
<feature type="compositionally biased region" description="Low complexity" evidence="1">
    <location>
        <begin position="119"/>
        <end position="141"/>
    </location>
</feature>